<organism evidence="1 2">
    <name type="scientific">Meloidogyne enterolobii</name>
    <name type="common">Root-knot nematode worm</name>
    <name type="synonym">Meloidogyne mayaguensis</name>
    <dbReference type="NCBI Taxonomy" id="390850"/>
    <lineage>
        <taxon>Eukaryota</taxon>
        <taxon>Metazoa</taxon>
        <taxon>Ecdysozoa</taxon>
        <taxon>Nematoda</taxon>
        <taxon>Chromadorea</taxon>
        <taxon>Rhabditida</taxon>
        <taxon>Tylenchina</taxon>
        <taxon>Tylenchomorpha</taxon>
        <taxon>Tylenchoidea</taxon>
        <taxon>Meloidogynidae</taxon>
        <taxon>Meloidogyninae</taxon>
        <taxon>Meloidogyne</taxon>
    </lineage>
</organism>
<evidence type="ECO:0000313" key="1">
    <source>
        <dbReference type="EMBL" id="CAK5091007.1"/>
    </source>
</evidence>
<dbReference type="Proteomes" id="UP001497535">
    <property type="component" value="Unassembled WGS sequence"/>
</dbReference>
<keyword evidence="2" id="KW-1185">Reference proteome</keyword>
<sequence length="516" mass="59950">MFLLLFFLFFTTLLFWNFVWKRKGLPPGPIPLPIFGNAFSINKLVYRIFSCSSIYEQFQIWAKEYGPVYTIWLGEDPTVIVTDYEIMRDLFVKEGDIYAGRNFLVDLFKTFTAAKGDYGGVSRTEGDPWKVMRRFGLTSMRNLGVGRAGLEKHLLEDMERFIEQIKKEISENGGYNVNLQSKIDRLAGTTVNRVIFGYPFEDEQMSDFYELKQHMEEQAFLLSSVTGHMLMAMPWLRYFPIFSQTFNRLDNNLSNVYEFLKIPINKRISEREKQTPEERGEPNDLLDCFLDQIEAGKSEYFSLRSITPFCFDLFLAGEETTSVTISYLILYLILDQRVQYKMHEELDRLEEEKGRNGFDNSVTQADRGKLPFLNAVINETQRVCNLLPLNLTHRTMADAQILGGKFYIKKGTSIIPQISCVLFDEKIFPNPHRFEPERFLDDQGQLKRIDEFIPFGLGKRICMGESLAKTELFLFTANFFRHFQVLPVDPLHPPSSEKIGGKTIVDTQLQMRQLQI</sequence>
<protein>
    <submittedName>
        <fullName evidence="1">Uncharacterized protein</fullName>
    </submittedName>
</protein>
<comment type="caution">
    <text evidence="1">The sequence shown here is derived from an EMBL/GenBank/DDBJ whole genome shotgun (WGS) entry which is preliminary data.</text>
</comment>
<dbReference type="EMBL" id="CAVMJV010000085">
    <property type="protein sequence ID" value="CAK5091007.1"/>
    <property type="molecule type" value="Genomic_DNA"/>
</dbReference>
<proteinExistence type="predicted"/>
<evidence type="ECO:0000313" key="2">
    <source>
        <dbReference type="Proteomes" id="UP001497535"/>
    </source>
</evidence>
<name>A0ACB1AHJ6_MELEN</name>
<reference evidence="1" key="1">
    <citation type="submission" date="2023-11" db="EMBL/GenBank/DDBJ databases">
        <authorList>
            <person name="Poullet M."/>
        </authorList>
    </citation>
    <scope>NUCLEOTIDE SEQUENCE</scope>
    <source>
        <strain evidence="1">E1834</strain>
    </source>
</reference>
<gene>
    <name evidence="1" type="ORF">MENTE1834_LOCUS38828</name>
</gene>
<accession>A0ACB1AHJ6</accession>